<dbReference type="KEGG" id="nba:CUN60_01045"/>
<keyword evidence="1" id="KW-0472">Membrane</keyword>
<protein>
    <submittedName>
        <fullName evidence="2">Uncharacterized protein</fullName>
    </submittedName>
</protein>
<feature type="transmembrane region" description="Helical" evidence="1">
    <location>
        <begin position="12"/>
        <end position="29"/>
    </location>
</feature>
<evidence type="ECO:0000313" key="3">
    <source>
        <dbReference type="Proteomes" id="UP000236655"/>
    </source>
</evidence>
<accession>A0A2I7N3B1</accession>
<dbReference type="Proteomes" id="UP000236655">
    <property type="component" value="Chromosome"/>
</dbReference>
<proteinExistence type="predicted"/>
<dbReference type="RefSeq" id="WP_102950246.1">
    <property type="nucleotide sequence ID" value="NZ_CP024847.1"/>
</dbReference>
<keyword evidence="1" id="KW-0812">Transmembrane</keyword>
<evidence type="ECO:0000313" key="2">
    <source>
        <dbReference type="EMBL" id="AUR50946.1"/>
    </source>
</evidence>
<sequence length="223" mass="24624">MKSNSGMSRGLGLLIVLFGVAIFGAYYYYSQEHDKQLANQVYNQMLTIDGQLDSLKESAQTIIAHKSLNDQIISKVKQIAPDTYMANQGQLSSLVSQIDYNPATKAKFESAITLLNSVSSNPKEIKRNLKLLSIAARELKYQHNQEVTAFNQQITSITSQVNDIKTEISHIHGDKLQQLELAKLSFISKKLKETAHSLAAAFYTSLVGDVLDTAVIDANAESN</sequence>
<organism evidence="2 3">
    <name type="scientific">Aquella oligotrophica</name>
    <dbReference type="NCBI Taxonomy" id="2067065"/>
    <lineage>
        <taxon>Bacteria</taxon>
        <taxon>Pseudomonadati</taxon>
        <taxon>Pseudomonadota</taxon>
        <taxon>Betaproteobacteria</taxon>
        <taxon>Neisseriales</taxon>
        <taxon>Neisseriaceae</taxon>
        <taxon>Aquella</taxon>
    </lineage>
</organism>
<evidence type="ECO:0000256" key="1">
    <source>
        <dbReference type="SAM" id="Phobius"/>
    </source>
</evidence>
<reference evidence="3" key="1">
    <citation type="submission" date="2017-11" db="EMBL/GenBank/DDBJ databases">
        <authorList>
            <person name="Chan K.G."/>
            <person name="Lee L.S."/>
        </authorList>
    </citation>
    <scope>NUCLEOTIDE SEQUENCE [LARGE SCALE GENOMIC DNA]</scope>
    <source>
        <strain evidence="3">DSM 100970</strain>
    </source>
</reference>
<keyword evidence="3" id="KW-1185">Reference proteome</keyword>
<gene>
    <name evidence="2" type="ORF">CUN60_01045</name>
</gene>
<name>A0A2I7N3B1_9NEIS</name>
<dbReference type="AlphaFoldDB" id="A0A2I7N3B1"/>
<dbReference type="EMBL" id="CP024847">
    <property type="protein sequence ID" value="AUR50946.1"/>
    <property type="molecule type" value="Genomic_DNA"/>
</dbReference>
<keyword evidence="1" id="KW-1133">Transmembrane helix</keyword>